<protein>
    <recommendedName>
        <fullName evidence="4">Tetratricopeptide-like helical domain containing protein</fullName>
    </recommendedName>
</protein>
<gene>
    <name evidence="2" type="ORF">TorRG33x02_329770</name>
</gene>
<accession>A0A2P5B890</accession>
<dbReference type="InParanoid" id="A0A2P5B890"/>
<proteinExistence type="inferred from homology"/>
<evidence type="ECO:0008006" key="4">
    <source>
        <dbReference type="Google" id="ProtNLM"/>
    </source>
</evidence>
<dbReference type="GO" id="GO:0005739">
    <property type="term" value="C:mitochondrion"/>
    <property type="evidence" value="ECO:0007669"/>
    <property type="project" value="TreeGrafter"/>
</dbReference>
<sequence>MLPLVNLLRLIGYGKPGIQFLPDSPTYISYIVMLQEALAKRNDVEGLTKCFEESESSCTYYDIKLADTVIVAYLRHDKFKEAKLVFENATKRSEGPFLKAQEKFMFFFLKKRQVELALCYLDAAIFEAEDEELIHQDSWCWKGILKSKELSS</sequence>
<comment type="caution">
    <text evidence="2">The sequence shown here is derived from an EMBL/GenBank/DDBJ whole genome shotgun (WGS) entry which is preliminary data.</text>
</comment>
<dbReference type="EMBL" id="JXTC01000581">
    <property type="protein sequence ID" value="PON45019.1"/>
    <property type="molecule type" value="Genomic_DNA"/>
</dbReference>
<keyword evidence="3" id="KW-1185">Reference proteome</keyword>
<dbReference type="AlphaFoldDB" id="A0A2P5B890"/>
<comment type="similarity">
    <text evidence="1">Belongs to the PPR family. P subfamily.</text>
</comment>
<dbReference type="Proteomes" id="UP000237000">
    <property type="component" value="Unassembled WGS sequence"/>
</dbReference>
<dbReference type="PANTHER" id="PTHR45717">
    <property type="entry name" value="OS12G0527900 PROTEIN"/>
    <property type="match status" value="1"/>
</dbReference>
<dbReference type="PANTHER" id="PTHR45717:SF8">
    <property type="entry name" value="OS01G0301000 PROTEIN"/>
    <property type="match status" value="1"/>
</dbReference>
<reference evidence="3" key="1">
    <citation type="submission" date="2016-06" db="EMBL/GenBank/DDBJ databases">
        <title>Parallel loss of symbiosis genes in relatives of nitrogen-fixing non-legume Parasponia.</title>
        <authorList>
            <person name="Van Velzen R."/>
            <person name="Holmer R."/>
            <person name="Bu F."/>
            <person name="Rutten L."/>
            <person name="Van Zeijl A."/>
            <person name="Liu W."/>
            <person name="Santuari L."/>
            <person name="Cao Q."/>
            <person name="Sharma T."/>
            <person name="Shen D."/>
            <person name="Roswanjaya Y."/>
            <person name="Wardhani T."/>
            <person name="Kalhor M.S."/>
            <person name="Jansen J."/>
            <person name="Van den Hoogen J."/>
            <person name="Gungor B."/>
            <person name="Hartog M."/>
            <person name="Hontelez J."/>
            <person name="Verver J."/>
            <person name="Yang W.-C."/>
            <person name="Schijlen E."/>
            <person name="Repin R."/>
            <person name="Schilthuizen M."/>
            <person name="Schranz E."/>
            <person name="Heidstra R."/>
            <person name="Miyata K."/>
            <person name="Fedorova E."/>
            <person name="Kohlen W."/>
            <person name="Bisseling T."/>
            <person name="Smit S."/>
            <person name="Geurts R."/>
        </authorList>
    </citation>
    <scope>NUCLEOTIDE SEQUENCE [LARGE SCALE GENOMIC DNA]</scope>
    <source>
        <strain evidence="3">cv. RG33-2</strain>
    </source>
</reference>
<evidence type="ECO:0000256" key="1">
    <source>
        <dbReference type="ARBA" id="ARBA00007626"/>
    </source>
</evidence>
<dbReference type="STRING" id="63057.A0A2P5B890"/>
<organism evidence="2 3">
    <name type="scientific">Trema orientale</name>
    <name type="common">Charcoal tree</name>
    <name type="synonym">Celtis orientalis</name>
    <dbReference type="NCBI Taxonomy" id="63057"/>
    <lineage>
        <taxon>Eukaryota</taxon>
        <taxon>Viridiplantae</taxon>
        <taxon>Streptophyta</taxon>
        <taxon>Embryophyta</taxon>
        <taxon>Tracheophyta</taxon>
        <taxon>Spermatophyta</taxon>
        <taxon>Magnoliopsida</taxon>
        <taxon>eudicotyledons</taxon>
        <taxon>Gunneridae</taxon>
        <taxon>Pentapetalae</taxon>
        <taxon>rosids</taxon>
        <taxon>fabids</taxon>
        <taxon>Rosales</taxon>
        <taxon>Cannabaceae</taxon>
        <taxon>Trema</taxon>
    </lineage>
</organism>
<evidence type="ECO:0000313" key="2">
    <source>
        <dbReference type="EMBL" id="PON45019.1"/>
    </source>
</evidence>
<evidence type="ECO:0000313" key="3">
    <source>
        <dbReference type="Proteomes" id="UP000237000"/>
    </source>
</evidence>
<dbReference type="OrthoDB" id="1717827at2759"/>
<name>A0A2P5B890_TREOI</name>